<dbReference type="OMA" id="ELRTIWM"/>
<proteinExistence type="predicted"/>
<dbReference type="InParanoid" id="A0A0G4EGE9"/>
<evidence type="ECO:0000313" key="3">
    <source>
        <dbReference type="Proteomes" id="UP000041254"/>
    </source>
</evidence>
<gene>
    <name evidence="2" type="ORF">Vbra_7276</name>
</gene>
<evidence type="ECO:0000256" key="1">
    <source>
        <dbReference type="SAM" id="MobiDB-lite"/>
    </source>
</evidence>
<feature type="compositionally biased region" description="Basic and acidic residues" evidence="1">
    <location>
        <begin position="269"/>
        <end position="279"/>
    </location>
</feature>
<protein>
    <submittedName>
        <fullName evidence="2">Uncharacterized protein</fullName>
    </submittedName>
</protein>
<feature type="region of interest" description="Disordered" evidence="1">
    <location>
        <begin position="222"/>
        <end position="279"/>
    </location>
</feature>
<organism evidence="2 3">
    <name type="scientific">Vitrella brassicaformis (strain CCMP3155)</name>
    <dbReference type="NCBI Taxonomy" id="1169540"/>
    <lineage>
        <taxon>Eukaryota</taxon>
        <taxon>Sar</taxon>
        <taxon>Alveolata</taxon>
        <taxon>Colpodellida</taxon>
        <taxon>Vitrellaceae</taxon>
        <taxon>Vitrella</taxon>
    </lineage>
</organism>
<dbReference type="OrthoDB" id="47588at2759"/>
<reference evidence="2 3" key="1">
    <citation type="submission" date="2014-11" db="EMBL/GenBank/DDBJ databases">
        <authorList>
            <person name="Zhu J."/>
            <person name="Qi W."/>
            <person name="Song R."/>
        </authorList>
    </citation>
    <scope>NUCLEOTIDE SEQUENCE [LARGE SCALE GENOMIC DNA]</scope>
</reference>
<accession>A0A0G4EGE9</accession>
<keyword evidence="3" id="KW-1185">Reference proteome</keyword>
<dbReference type="EMBL" id="CDMY01000221">
    <property type="protein sequence ID" value="CEL94550.1"/>
    <property type="molecule type" value="Genomic_DNA"/>
</dbReference>
<feature type="compositionally biased region" description="Low complexity" evidence="1">
    <location>
        <begin position="234"/>
        <end position="249"/>
    </location>
</feature>
<dbReference type="AlphaFoldDB" id="A0A0G4EGE9"/>
<dbReference type="VEuPathDB" id="CryptoDB:Vbra_7276"/>
<dbReference type="Proteomes" id="UP000041254">
    <property type="component" value="Unassembled WGS sequence"/>
</dbReference>
<name>A0A0G4EGE9_VITBC</name>
<evidence type="ECO:0000313" key="2">
    <source>
        <dbReference type="EMBL" id="CEL94550.1"/>
    </source>
</evidence>
<sequence length="279" mass="31565">MSLLPQSGGGTHEVAEAIEKAFIAACSRTDLDYQETLRQFIRPVITAYEKGFNMPALLLEVSTVDKPSIERPLMVGEVTWVTDVPASLTRVHDRLFAFLCHGLCQPDEAELRTIWMSLIFLTLQTVGWPQLRESPSQLSISFEEKFSPFVANVVEAHRRGFDLRRLKLEEMISRTGSDKVRTPIEQAMLQQSMRIIFLTLSILEDLQKQEGRPWTLSWQQPDVDVLDEPPTPTPTQQQQKEQQQESTTPRPAADADQQQSDGEGGDDSGGERRGERRSE</sequence>